<dbReference type="Proteomes" id="UP000054653">
    <property type="component" value="Unassembled WGS sequence"/>
</dbReference>
<proteinExistence type="predicted"/>
<gene>
    <name evidence="1" type="ORF">T03_14954</name>
</gene>
<accession>A0A0V1CE33</accession>
<comment type="caution">
    <text evidence="1">The sequence shown here is derived from an EMBL/GenBank/DDBJ whole genome shotgun (WGS) entry which is preliminary data.</text>
</comment>
<dbReference type="STRING" id="45882.A0A0V1CE33"/>
<sequence length="65" mass="7460">MVSVNVMSRAQVDLINFQTMPDDDFLHFESTKVKTGRSGIKAARNLYNLFWLFCNLTTVGNFQMP</sequence>
<dbReference type="AlphaFoldDB" id="A0A0V1CE33"/>
<evidence type="ECO:0000313" key="2">
    <source>
        <dbReference type="Proteomes" id="UP000054653"/>
    </source>
</evidence>
<reference evidence="1 2" key="1">
    <citation type="submission" date="2015-01" db="EMBL/GenBank/DDBJ databases">
        <title>Evolution of Trichinella species and genotypes.</title>
        <authorList>
            <person name="Korhonen P.K."/>
            <person name="Edoardo P."/>
            <person name="Giuseppe L.R."/>
            <person name="Gasser R.B."/>
        </authorList>
    </citation>
    <scope>NUCLEOTIDE SEQUENCE [LARGE SCALE GENOMIC DNA]</scope>
    <source>
        <strain evidence="1">ISS120</strain>
    </source>
</reference>
<organism evidence="1 2">
    <name type="scientific">Trichinella britovi</name>
    <name type="common">Parasitic roundworm</name>
    <dbReference type="NCBI Taxonomy" id="45882"/>
    <lineage>
        <taxon>Eukaryota</taxon>
        <taxon>Metazoa</taxon>
        <taxon>Ecdysozoa</taxon>
        <taxon>Nematoda</taxon>
        <taxon>Enoplea</taxon>
        <taxon>Dorylaimia</taxon>
        <taxon>Trichinellida</taxon>
        <taxon>Trichinellidae</taxon>
        <taxon>Trichinella</taxon>
    </lineage>
</organism>
<dbReference type="EMBL" id="JYDI01000243">
    <property type="protein sequence ID" value="KRY47442.1"/>
    <property type="molecule type" value="Genomic_DNA"/>
</dbReference>
<name>A0A0V1CE33_TRIBR</name>
<evidence type="ECO:0000313" key="1">
    <source>
        <dbReference type="EMBL" id="KRY47442.1"/>
    </source>
</evidence>
<keyword evidence="2" id="KW-1185">Reference proteome</keyword>
<protein>
    <submittedName>
        <fullName evidence="1">Uncharacterized protein</fullName>
    </submittedName>
</protein>